<feature type="transmembrane region" description="Helical" evidence="8">
    <location>
        <begin position="313"/>
        <end position="330"/>
    </location>
</feature>
<dbReference type="OrthoDB" id="9776218at2"/>
<comment type="caution">
    <text evidence="10">The sequence shown here is derived from an EMBL/GenBank/DDBJ whole genome shotgun (WGS) entry which is preliminary data.</text>
</comment>
<comment type="similarity">
    <text evidence="2">Belongs to the ABC-2 integral membrane protein family.</text>
</comment>
<dbReference type="Proteomes" id="UP000051749">
    <property type="component" value="Unassembled WGS sequence"/>
</dbReference>
<dbReference type="EMBL" id="JQBY01000003">
    <property type="protein sequence ID" value="KRN83196.1"/>
    <property type="molecule type" value="Genomic_DNA"/>
</dbReference>
<evidence type="ECO:0000259" key="9">
    <source>
        <dbReference type="PROSITE" id="PS51012"/>
    </source>
</evidence>
<dbReference type="PANTHER" id="PTHR30294">
    <property type="entry name" value="MEMBRANE COMPONENT OF ABC TRANSPORTER YHHJ-RELATED"/>
    <property type="match status" value="1"/>
</dbReference>
<dbReference type="GO" id="GO:0005886">
    <property type="term" value="C:plasma membrane"/>
    <property type="evidence" value="ECO:0007669"/>
    <property type="project" value="UniProtKB-SubCell"/>
</dbReference>
<sequence>MRILAIATRVIKELIRDKRTLTLMFVAPIIIILLLSVLFSANSTTNVKIGTVAVSKTIRSNLDNTKHVAVKTYDSKKQAKKALKDEKIDSIIQKKSSGYSITYANTDSTKTTAVKMAFKNAVTEDTMTTMKNQMGTMKTQLQTTASALTKVEQLLPAKTRAKLASQASTPKTTTKVTKVAKTKVTNHYVYGDSSTGFFDKILPILMGFFVFFFVFLISGMALLKERTSGTLDRLLATPVKRSEIVFGYMISYGILAIVQTIVIVMATIWLLGIDIVGNVFNLVIINLILALVALAFGILVSTFARSEFQMVQFIPLIVIPQVFFSGIIPLDSMADWVKDISYIIPIKYSGDASTAIMMHGAHLSTLGLDIGVLGGILIVLTFLNIVGLKRYRKV</sequence>
<name>A0A0R2K7L3_9LACO</name>
<dbReference type="EMBL" id="FOGK01000004">
    <property type="protein sequence ID" value="SER32618.1"/>
    <property type="molecule type" value="Genomic_DNA"/>
</dbReference>
<evidence type="ECO:0000256" key="1">
    <source>
        <dbReference type="ARBA" id="ARBA00004651"/>
    </source>
</evidence>
<evidence type="ECO:0000256" key="7">
    <source>
        <dbReference type="ARBA" id="ARBA00023136"/>
    </source>
</evidence>
<proteinExistence type="inferred from homology"/>
<dbReference type="InterPro" id="IPR047817">
    <property type="entry name" value="ABC2_TM_bact-type"/>
</dbReference>
<evidence type="ECO:0000256" key="6">
    <source>
        <dbReference type="ARBA" id="ARBA00022989"/>
    </source>
</evidence>
<feature type="transmembrane region" description="Helical" evidence="8">
    <location>
        <begin position="244"/>
        <end position="273"/>
    </location>
</feature>
<dbReference type="PATRIC" id="fig|319653.3.peg.1242"/>
<protein>
    <submittedName>
        <fullName evidence="11">ABC-2 type transport system permease protein</fullName>
    </submittedName>
    <submittedName>
        <fullName evidence="10">ABC-type multidrug transport system, permease component</fullName>
    </submittedName>
</protein>
<dbReference type="STRING" id="319653.SAMN04487973_104150"/>
<evidence type="ECO:0000256" key="4">
    <source>
        <dbReference type="ARBA" id="ARBA00022475"/>
    </source>
</evidence>
<dbReference type="InterPro" id="IPR013525">
    <property type="entry name" value="ABC2_TM"/>
</dbReference>
<evidence type="ECO:0000256" key="2">
    <source>
        <dbReference type="ARBA" id="ARBA00007783"/>
    </source>
</evidence>
<evidence type="ECO:0000256" key="3">
    <source>
        <dbReference type="ARBA" id="ARBA00022448"/>
    </source>
</evidence>
<dbReference type="InterPro" id="IPR051449">
    <property type="entry name" value="ABC-2_transporter_component"/>
</dbReference>
<feature type="transmembrane region" description="Helical" evidence="8">
    <location>
        <begin position="21"/>
        <end position="41"/>
    </location>
</feature>
<dbReference type="GO" id="GO:0140359">
    <property type="term" value="F:ABC-type transporter activity"/>
    <property type="evidence" value="ECO:0007669"/>
    <property type="project" value="InterPro"/>
</dbReference>
<evidence type="ECO:0000313" key="11">
    <source>
        <dbReference type="EMBL" id="SER32618.1"/>
    </source>
</evidence>
<evidence type="ECO:0000313" key="13">
    <source>
        <dbReference type="Proteomes" id="UP000182818"/>
    </source>
</evidence>
<dbReference type="PANTHER" id="PTHR30294:SF38">
    <property type="entry name" value="TRANSPORT PERMEASE PROTEIN"/>
    <property type="match status" value="1"/>
</dbReference>
<keyword evidence="7 8" id="KW-0472">Membrane</keyword>
<organism evidence="10 12">
    <name type="scientific">Pediococcus ethanolidurans</name>
    <dbReference type="NCBI Taxonomy" id="319653"/>
    <lineage>
        <taxon>Bacteria</taxon>
        <taxon>Bacillati</taxon>
        <taxon>Bacillota</taxon>
        <taxon>Bacilli</taxon>
        <taxon>Lactobacillales</taxon>
        <taxon>Lactobacillaceae</taxon>
        <taxon>Pediococcus</taxon>
    </lineage>
</organism>
<evidence type="ECO:0000313" key="10">
    <source>
        <dbReference type="EMBL" id="KRN83196.1"/>
    </source>
</evidence>
<dbReference type="Pfam" id="PF12698">
    <property type="entry name" value="ABC2_membrane_3"/>
    <property type="match status" value="1"/>
</dbReference>
<feature type="transmembrane region" description="Helical" evidence="8">
    <location>
        <begin position="366"/>
        <end position="388"/>
    </location>
</feature>
<evidence type="ECO:0000313" key="12">
    <source>
        <dbReference type="Proteomes" id="UP000051749"/>
    </source>
</evidence>
<comment type="subcellular location">
    <subcellularLocation>
        <location evidence="1">Cell membrane</location>
        <topology evidence="1">Multi-pass membrane protein</topology>
    </subcellularLocation>
</comment>
<reference evidence="11 13" key="2">
    <citation type="submission" date="2016-10" db="EMBL/GenBank/DDBJ databases">
        <authorList>
            <person name="Varghese N."/>
            <person name="Submissions S."/>
        </authorList>
    </citation>
    <scope>NUCLEOTIDE SEQUENCE [LARGE SCALE GENOMIC DNA]</scope>
    <source>
        <strain evidence="11 13">CGMCC 1.3889</strain>
    </source>
</reference>
<evidence type="ECO:0000256" key="8">
    <source>
        <dbReference type="SAM" id="Phobius"/>
    </source>
</evidence>
<keyword evidence="3" id="KW-0813">Transport</keyword>
<feature type="transmembrane region" description="Helical" evidence="8">
    <location>
        <begin position="201"/>
        <end position="223"/>
    </location>
</feature>
<dbReference type="PROSITE" id="PS51012">
    <property type="entry name" value="ABC_TM2"/>
    <property type="match status" value="1"/>
</dbReference>
<dbReference type="GeneID" id="76042809"/>
<dbReference type="AlphaFoldDB" id="A0A0R2K7L3"/>
<feature type="domain" description="ABC transmembrane type-2" evidence="9">
    <location>
        <begin position="161"/>
        <end position="391"/>
    </location>
</feature>
<accession>A0A0R2K7L3</accession>
<keyword evidence="13" id="KW-1185">Reference proteome</keyword>
<reference evidence="10 12" key="1">
    <citation type="journal article" date="2015" name="Genome Announc.">
        <title>Expanding the biotechnology potential of lactobacilli through comparative genomics of 213 strains and associated genera.</title>
        <authorList>
            <person name="Sun Z."/>
            <person name="Harris H.M."/>
            <person name="McCann A."/>
            <person name="Guo C."/>
            <person name="Argimon S."/>
            <person name="Zhang W."/>
            <person name="Yang X."/>
            <person name="Jeffery I.B."/>
            <person name="Cooney J.C."/>
            <person name="Kagawa T.F."/>
            <person name="Liu W."/>
            <person name="Song Y."/>
            <person name="Salvetti E."/>
            <person name="Wrobel A."/>
            <person name="Rasinkangas P."/>
            <person name="Parkhill J."/>
            <person name="Rea M.C."/>
            <person name="O'Sullivan O."/>
            <person name="Ritari J."/>
            <person name="Douillard F.P."/>
            <person name="Paul Ross R."/>
            <person name="Yang R."/>
            <person name="Briner A.E."/>
            <person name="Felis G.E."/>
            <person name="de Vos W.M."/>
            <person name="Barrangou R."/>
            <person name="Klaenhammer T.R."/>
            <person name="Caufield P.W."/>
            <person name="Cui Y."/>
            <person name="Zhang H."/>
            <person name="O'Toole P.W."/>
        </authorList>
    </citation>
    <scope>NUCLEOTIDE SEQUENCE [LARGE SCALE GENOMIC DNA]</scope>
    <source>
        <strain evidence="10 12">DSM 22301</strain>
    </source>
</reference>
<keyword evidence="6 8" id="KW-1133">Transmembrane helix</keyword>
<keyword evidence="4" id="KW-1003">Cell membrane</keyword>
<keyword evidence="5 8" id="KW-0812">Transmembrane</keyword>
<dbReference type="RefSeq" id="WP_057805169.1">
    <property type="nucleotide sequence ID" value="NZ_BJYP01000038.1"/>
</dbReference>
<evidence type="ECO:0000256" key="5">
    <source>
        <dbReference type="ARBA" id="ARBA00022692"/>
    </source>
</evidence>
<feature type="transmembrane region" description="Helical" evidence="8">
    <location>
        <begin position="279"/>
        <end position="301"/>
    </location>
</feature>
<dbReference type="Proteomes" id="UP000182818">
    <property type="component" value="Unassembled WGS sequence"/>
</dbReference>
<gene>
    <name evidence="10" type="ORF">IV87_GL001227</name>
    <name evidence="11" type="ORF">SAMN04487973_104150</name>
</gene>